<evidence type="ECO:0000256" key="3">
    <source>
        <dbReference type="ARBA" id="ARBA00036357"/>
    </source>
</evidence>
<comment type="catalytic activity">
    <reaction evidence="3">
        <text>(6R)-5,10-methenyltetrahydrofolate + H2O = (6R)-10-formyltetrahydrofolate + H(+)</text>
        <dbReference type="Rhea" id="RHEA:23700"/>
        <dbReference type="ChEBI" id="CHEBI:15377"/>
        <dbReference type="ChEBI" id="CHEBI:15378"/>
        <dbReference type="ChEBI" id="CHEBI:57455"/>
        <dbReference type="ChEBI" id="CHEBI:195366"/>
        <dbReference type="EC" id="3.5.4.9"/>
    </reaction>
</comment>
<accession>A0A3Q0QR65</accession>
<dbReference type="PANTHER" id="PTHR48099">
    <property type="entry name" value="C-1-TETRAHYDROFOLATE SYNTHASE, CYTOPLASMIC-RELATED"/>
    <property type="match status" value="1"/>
</dbReference>
<dbReference type="InterPro" id="IPR000672">
    <property type="entry name" value="THF_DH/CycHdrlase"/>
</dbReference>
<dbReference type="InterPro" id="IPR046346">
    <property type="entry name" value="Aminoacid_DH-like_N_sf"/>
</dbReference>
<reference evidence="6" key="1">
    <citation type="submission" date="2025-08" db="UniProtKB">
        <authorList>
            <consortium name="Ensembl"/>
        </authorList>
    </citation>
    <scope>IDENTIFICATION</scope>
</reference>
<evidence type="ECO:0000256" key="4">
    <source>
        <dbReference type="SAM" id="SignalP"/>
    </source>
</evidence>
<protein>
    <recommendedName>
        <fullName evidence="1">methenyltetrahydrofolate cyclohydrolase</fullName>
        <ecNumber evidence="1">3.5.4.9</ecNumber>
    </recommendedName>
</protein>
<evidence type="ECO:0000259" key="5">
    <source>
        <dbReference type="Pfam" id="PF00763"/>
    </source>
</evidence>
<dbReference type="EC" id="3.5.4.9" evidence="1"/>
<evidence type="ECO:0000313" key="7">
    <source>
        <dbReference type="Proteomes" id="UP000261340"/>
    </source>
</evidence>
<dbReference type="STRING" id="61819.ENSACIP00000001829"/>
<dbReference type="AlphaFoldDB" id="A0A3Q0QR65"/>
<dbReference type="SUPFAM" id="SSF53223">
    <property type="entry name" value="Aminoacid dehydrogenase-like, N-terminal domain"/>
    <property type="match status" value="1"/>
</dbReference>
<reference evidence="6" key="2">
    <citation type="submission" date="2025-09" db="UniProtKB">
        <authorList>
            <consortium name="Ensembl"/>
        </authorList>
    </citation>
    <scope>IDENTIFICATION</scope>
</reference>
<keyword evidence="2" id="KW-0511">Multifunctional enzyme</keyword>
<dbReference type="Ensembl" id="ENSACIT00000001905.1">
    <property type="protein sequence ID" value="ENSACIP00000001829.1"/>
    <property type="gene ID" value="ENSACIG00000001501.1"/>
</dbReference>
<evidence type="ECO:0000256" key="1">
    <source>
        <dbReference type="ARBA" id="ARBA00012776"/>
    </source>
</evidence>
<name>A0A3Q0QR65_AMPCI</name>
<feature type="chain" id="PRO_5018663487" description="methenyltetrahydrofolate cyclohydrolase" evidence="4">
    <location>
        <begin position="18"/>
        <end position="181"/>
    </location>
</feature>
<dbReference type="GO" id="GO:0005739">
    <property type="term" value="C:mitochondrion"/>
    <property type="evidence" value="ECO:0007669"/>
    <property type="project" value="TreeGrafter"/>
</dbReference>
<dbReference type="InterPro" id="IPR020867">
    <property type="entry name" value="THF_DH/CycHdrlase_CS"/>
</dbReference>
<evidence type="ECO:0000313" key="6">
    <source>
        <dbReference type="Ensembl" id="ENSACIP00000001829.1"/>
    </source>
</evidence>
<feature type="domain" description="Tetrahydrofolate dehydrogenase/cyclohydrolase catalytic" evidence="5">
    <location>
        <begin position="74"/>
        <end position="172"/>
    </location>
</feature>
<dbReference type="Pfam" id="PF00763">
    <property type="entry name" value="THF_DHG_CYH"/>
    <property type="match status" value="1"/>
</dbReference>
<dbReference type="Gene3D" id="3.40.50.10860">
    <property type="entry name" value="Leucine Dehydrogenase, chain A, domain 1"/>
    <property type="match status" value="1"/>
</dbReference>
<dbReference type="GeneTree" id="ENSGT00940000164825"/>
<dbReference type="Proteomes" id="UP000261340">
    <property type="component" value="Unplaced"/>
</dbReference>
<keyword evidence="4" id="KW-0732">Signal</keyword>
<feature type="signal peptide" evidence="4">
    <location>
        <begin position="1"/>
        <end position="17"/>
    </location>
</feature>
<sequence length="181" mass="20025">MILIIKLKEFWLSFCAAVQSFVSFGPTFFHNTVYTPVISLSESQYDLSLLLPTYFIVSSDLFVTPIPRQEAVVISGKKLARQIRDEVRADVEEWVSAGHRRPHLSVILVGDNPASHSYVVNKARAAADVGISSETILKHSDISEEELLDLIDKLNTDPRVDGLLVQLPLPGTEQTGESCTS</sequence>
<dbReference type="InterPro" id="IPR020630">
    <property type="entry name" value="THF_DH/CycHdrlase_cat_dom"/>
</dbReference>
<dbReference type="PROSITE" id="PS00766">
    <property type="entry name" value="THF_DHG_CYH_1"/>
    <property type="match status" value="1"/>
</dbReference>
<dbReference type="PANTHER" id="PTHR48099:SF15">
    <property type="entry name" value="BIFUNCTIONAL METHYLENETETRAHYDROFOLATE DEHYDROGENASE_CYCLOHYDROLASE, MITOCHONDRIAL"/>
    <property type="match status" value="1"/>
</dbReference>
<evidence type="ECO:0000256" key="2">
    <source>
        <dbReference type="ARBA" id="ARBA00023268"/>
    </source>
</evidence>
<organism evidence="6 7">
    <name type="scientific">Amphilophus citrinellus</name>
    <name type="common">Midas cichlid</name>
    <name type="synonym">Cichlasoma citrinellum</name>
    <dbReference type="NCBI Taxonomy" id="61819"/>
    <lineage>
        <taxon>Eukaryota</taxon>
        <taxon>Metazoa</taxon>
        <taxon>Chordata</taxon>
        <taxon>Craniata</taxon>
        <taxon>Vertebrata</taxon>
        <taxon>Euteleostomi</taxon>
        <taxon>Actinopterygii</taxon>
        <taxon>Neopterygii</taxon>
        <taxon>Teleostei</taxon>
        <taxon>Neoteleostei</taxon>
        <taxon>Acanthomorphata</taxon>
        <taxon>Ovalentaria</taxon>
        <taxon>Cichlomorphae</taxon>
        <taxon>Cichliformes</taxon>
        <taxon>Cichlidae</taxon>
        <taxon>New World cichlids</taxon>
        <taxon>Cichlasomatinae</taxon>
        <taxon>Heroini</taxon>
        <taxon>Amphilophus</taxon>
    </lineage>
</organism>
<dbReference type="GO" id="GO:0035999">
    <property type="term" value="P:tetrahydrofolate interconversion"/>
    <property type="evidence" value="ECO:0007669"/>
    <property type="project" value="TreeGrafter"/>
</dbReference>
<dbReference type="GO" id="GO:0004488">
    <property type="term" value="F:methylenetetrahydrofolate dehydrogenase (NADP+) activity"/>
    <property type="evidence" value="ECO:0007669"/>
    <property type="project" value="InterPro"/>
</dbReference>
<dbReference type="GO" id="GO:0004487">
    <property type="term" value="F:methylenetetrahydrofolate dehydrogenase (NAD+) activity"/>
    <property type="evidence" value="ECO:0007669"/>
    <property type="project" value="TreeGrafter"/>
</dbReference>
<proteinExistence type="predicted"/>
<dbReference type="GO" id="GO:0004477">
    <property type="term" value="F:methenyltetrahydrofolate cyclohydrolase activity"/>
    <property type="evidence" value="ECO:0007669"/>
    <property type="project" value="UniProtKB-EC"/>
</dbReference>
<keyword evidence="7" id="KW-1185">Reference proteome</keyword>
<dbReference type="PRINTS" id="PR00085">
    <property type="entry name" value="THFDHDRGNASE"/>
</dbReference>